<evidence type="ECO:0008006" key="8">
    <source>
        <dbReference type="Google" id="ProtNLM"/>
    </source>
</evidence>
<dbReference type="PANTHER" id="PTHR37419:SF8">
    <property type="entry name" value="TOXIN YJJJ"/>
    <property type="match status" value="1"/>
</dbReference>
<dbReference type="EMBL" id="PKHA01000005">
    <property type="protein sequence ID" value="PKY98662.1"/>
    <property type="molecule type" value="Genomic_DNA"/>
</dbReference>
<sequence length="405" mass="43456">MSSAVPLQAHWTHPDGTTSWVGTLSLAGHAQIQSFTYAPTWLASGFEIGVGLPLQTGPLSPPGGMSTFGALDDAGPDSWGRRVISRSRPLEEVSTSLGMLAAVADESRQGALRLSTGAGDWLTSGQVAHVEELATVLADVEAFTRGEADTRALRHIYLGSSSQGGARPKSTLRRADGSLVLAKFPSQEDSYDVLTCEAIALSAARDAGLAVPDFRLIRLDETRAILLLDRFDRCVEGRYGYQSMRTAAMLGPYDSMTYQAAAETARYLVGVRAVRQVVQAAALAMCVHNIDDHARNLGFVHRGDGWEIAPLFDVVPYPDEQEGTPLTAGSSSRSLEQLLDTDWGLPRHEVAAMTARIAACTRSVWDTAPQKWGLDLEVARACQHVVAQSCDFSTVLDGGVPRYGV</sequence>
<reference evidence="6 7" key="1">
    <citation type="submission" date="2017-12" db="EMBL/GenBank/DDBJ databases">
        <title>Phylogenetic diversity of female urinary microbiome.</title>
        <authorList>
            <person name="Thomas-White K."/>
            <person name="Wolfe A.J."/>
        </authorList>
    </citation>
    <scope>NUCLEOTIDE SEQUENCE [LARGE SCALE GENOMIC DNA]</scope>
    <source>
        <strain evidence="6 7">UMB0319</strain>
    </source>
</reference>
<protein>
    <recommendedName>
        <fullName evidence="8">Type II toxin-antitoxin system HipA family toxin</fullName>
    </recommendedName>
</protein>
<feature type="domain" description="HipA N-terminal subdomain 1" evidence="5">
    <location>
        <begin position="21"/>
        <end position="107"/>
    </location>
</feature>
<evidence type="ECO:0000259" key="5">
    <source>
        <dbReference type="Pfam" id="PF13657"/>
    </source>
</evidence>
<dbReference type="InterPro" id="IPR052028">
    <property type="entry name" value="HipA_Ser/Thr_kinase"/>
</dbReference>
<name>A0A2I1KSQ9_9ACTO</name>
<feature type="domain" description="HipA-like C-terminal" evidence="4">
    <location>
        <begin position="162"/>
        <end position="365"/>
    </location>
</feature>
<dbReference type="GO" id="GO:0004674">
    <property type="term" value="F:protein serine/threonine kinase activity"/>
    <property type="evidence" value="ECO:0007669"/>
    <property type="project" value="TreeGrafter"/>
</dbReference>
<keyword evidence="3" id="KW-0418">Kinase</keyword>
<evidence type="ECO:0000256" key="2">
    <source>
        <dbReference type="ARBA" id="ARBA00022679"/>
    </source>
</evidence>
<dbReference type="RefSeq" id="WP_101638130.1">
    <property type="nucleotide sequence ID" value="NZ_PKHA01000005.1"/>
</dbReference>
<dbReference type="Pfam" id="PF07804">
    <property type="entry name" value="HipA_C"/>
    <property type="match status" value="1"/>
</dbReference>
<evidence type="ECO:0000256" key="3">
    <source>
        <dbReference type="ARBA" id="ARBA00022777"/>
    </source>
</evidence>
<dbReference type="Proteomes" id="UP000234778">
    <property type="component" value="Unassembled WGS sequence"/>
</dbReference>
<accession>A0A2I1KSQ9</accession>
<evidence type="ECO:0000259" key="4">
    <source>
        <dbReference type="Pfam" id="PF07804"/>
    </source>
</evidence>
<comment type="similarity">
    <text evidence="1">Belongs to the HipA Ser/Thr kinase family.</text>
</comment>
<evidence type="ECO:0000313" key="7">
    <source>
        <dbReference type="Proteomes" id="UP000234778"/>
    </source>
</evidence>
<dbReference type="AlphaFoldDB" id="A0A2I1KSQ9"/>
<evidence type="ECO:0000256" key="1">
    <source>
        <dbReference type="ARBA" id="ARBA00010164"/>
    </source>
</evidence>
<dbReference type="GeneID" id="81708493"/>
<dbReference type="InterPro" id="IPR017508">
    <property type="entry name" value="HipA_N1"/>
</dbReference>
<dbReference type="PANTHER" id="PTHR37419">
    <property type="entry name" value="SERINE/THREONINE-PROTEIN KINASE TOXIN HIPA"/>
    <property type="match status" value="1"/>
</dbReference>
<evidence type="ECO:0000313" key="6">
    <source>
        <dbReference type="EMBL" id="PKY98662.1"/>
    </source>
</evidence>
<dbReference type="Pfam" id="PF13657">
    <property type="entry name" value="Couple_hipA"/>
    <property type="match status" value="1"/>
</dbReference>
<keyword evidence="2" id="KW-0808">Transferase</keyword>
<organism evidence="6 7">
    <name type="scientific">Actinomyces urogenitalis</name>
    <dbReference type="NCBI Taxonomy" id="103621"/>
    <lineage>
        <taxon>Bacteria</taxon>
        <taxon>Bacillati</taxon>
        <taxon>Actinomycetota</taxon>
        <taxon>Actinomycetes</taxon>
        <taxon>Actinomycetales</taxon>
        <taxon>Actinomycetaceae</taxon>
        <taxon>Actinomyces</taxon>
    </lineage>
</organism>
<proteinExistence type="inferred from homology"/>
<gene>
    <name evidence="6" type="ORF">CYJ26_06050</name>
</gene>
<dbReference type="InterPro" id="IPR012893">
    <property type="entry name" value="HipA-like_C"/>
</dbReference>
<comment type="caution">
    <text evidence="6">The sequence shown here is derived from an EMBL/GenBank/DDBJ whole genome shotgun (WGS) entry which is preliminary data.</text>
</comment>
<dbReference type="GO" id="GO:0005829">
    <property type="term" value="C:cytosol"/>
    <property type="evidence" value="ECO:0007669"/>
    <property type="project" value="TreeGrafter"/>
</dbReference>